<evidence type="ECO:0000313" key="1">
    <source>
        <dbReference type="EMBL" id="MBB5056971.1"/>
    </source>
</evidence>
<reference evidence="1 2" key="1">
    <citation type="submission" date="2020-08" db="EMBL/GenBank/DDBJ databases">
        <title>Genomic Encyclopedia of Type Strains, Phase IV (KMG-V): Genome sequencing to study the core and pangenomes of soil and plant-associated prokaryotes.</title>
        <authorList>
            <person name="Whitman W."/>
        </authorList>
    </citation>
    <scope>NUCLEOTIDE SEQUENCE [LARGE SCALE GENOMIC DNA]</scope>
    <source>
        <strain evidence="1 2">M8UP14</strain>
    </source>
</reference>
<organism evidence="1 2">
    <name type="scientific">Granulicella aggregans</name>
    <dbReference type="NCBI Taxonomy" id="474949"/>
    <lineage>
        <taxon>Bacteria</taxon>
        <taxon>Pseudomonadati</taxon>
        <taxon>Acidobacteriota</taxon>
        <taxon>Terriglobia</taxon>
        <taxon>Terriglobales</taxon>
        <taxon>Acidobacteriaceae</taxon>
        <taxon>Granulicella</taxon>
    </lineage>
</organism>
<name>A0A7W8E319_9BACT</name>
<gene>
    <name evidence="1" type="ORF">HDF16_001656</name>
</gene>
<dbReference type="EMBL" id="JACHIP010000002">
    <property type="protein sequence ID" value="MBB5056971.1"/>
    <property type="molecule type" value="Genomic_DNA"/>
</dbReference>
<accession>A0A7W8E319</accession>
<keyword evidence="2" id="KW-1185">Reference proteome</keyword>
<proteinExistence type="predicted"/>
<protein>
    <submittedName>
        <fullName evidence="1">Replication-associated recombination protein RarA</fullName>
    </submittedName>
</protein>
<evidence type="ECO:0000313" key="2">
    <source>
        <dbReference type="Proteomes" id="UP000540989"/>
    </source>
</evidence>
<comment type="caution">
    <text evidence="1">The sequence shown here is derived from an EMBL/GenBank/DDBJ whole genome shotgun (WGS) entry which is preliminary data.</text>
</comment>
<dbReference type="GO" id="GO:0003677">
    <property type="term" value="F:DNA binding"/>
    <property type="evidence" value="ECO:0007669"/>
    <property type="project" value="InterPro"/>
</dbReference>
<dbReference type="Gene3D" id="1.20.272.10">
    <property type="match status" value="1"/>
</dbReference>
<dbReference type="Proteomes" id="UP000540989">
    <property type="component" value="Unassembled WGS sequence"/>
</dbReference>
<dbReference type="InterPro" id="IPR008921">
    <property type="entry name" value="DNA_pol3_clamp-load_cplx_C"/>
</dbReference>
<dbReference type="SUPFAM" id="SSF48019">
    <property type="entry name" value="post-AAA+ oligomerization domain-like"/>
    <property type="match status" value="1"/>
</dbReference>
<sequence>MSQNYQSQDVWSRATSVNGFPFDELRSVLQKSIRRGLIEEAVLAAYEFFSSGPEAEEVLWRRLEIIATEDVGFGLIEAPVILESLNQQRLRMADRGDRWMYSVHAVRLLATAKKDNTSMELACWAQFATARGERKVVVEDFMVDLHTRRGAEMGRDVKHWWTDGAKLRNKLSEEQTPWGKYLDELYLGAKEEK</sequence>
<dbReference type="GO" id="GO:0006260">
    <property type="term" value="P:DNA replication"/>
    <property type="evidence" value="ECO:0007669"/>
    <property type="project" value="InterPro"/>
</dbReference>
<dbReference type="RefSeq" id="WP_184215371.1">
    <property type="nucleotide sequence ID" value="NZ_JACHIP010000002.1"/>
</dbReference>
<dbReference type="AlphaFoldDB" id="A0A7W8E319"/>